<keyword evidence="1" id="KW-1185">Reference proteome</keyword>
<protein>
    <submittedName>
        <fullName evidence="2">Uncharacterized protein</fullName>
    </submittedName>
</protein>
<dbReference type="AlphaFoldDB" id="A0A183BLF4"/>
<reference evidence="1" key="2">
    <citation type="submission" date="2014-05" db="EMBL/GenBank/DDBJ databases">
        <title>The genome and life-stage specific transcriptomes of Globodera pallida elucidate key aspects of plant parasitism by a cyst nematode.</title>
        <authorList>
            <person name="Cotton J.A."/>
            <person name="Lilley C.J."/>
            <person name="Jones L.M."/>
            <person name="Kikuchi T."/>
            <person name="Reid A.J."/>
            <person name="Thorpe P."/>
            <person name="Tsai I.J."/>
            <person name="Beasley H."/>
            <person name="Blok V."/>
            <person name="Cock P.J.A."/>
            <person name="Van den Akker S.E."/>
            <person name="Holroyd N."/>
            <person name="Hunt M."/>
            <person name="Mantelin S."/>
            <person name="Naghra H."/>
            <person name="Pain A."/>
            <person name="Palomares-Rius J.E."/>
            <person name="Zarowiecki M."/>
            <person name="Berriman M."/>
            <person name="Jones J.T."/>
            <person name="Urwin P.E."/>
        </authorList>
    </citation>
    <scope>NUCLEOTIDE SEQUENCE [LARGE SCALE GENOMIC DNA]</scope>
    <source>
        <strain evidence="1">Lindley</strain>
    </source>
</reference>
<accession>A0A183BLF4</accession>
<sequence>MACVGRFPHSFVGDHWSECNVKENGTIILENACKRLILCYRSKLATGQNSKAKFRVSIYSLRCFVELPPQQFYVQNCVATLENLQFSCEYSVGVEDADNKRIFESLTFSTLPCEQTPTNAPPLKCGGKLSPVGEVQTGHQQQKHNVWKLAAI</sequence>
<evidence type="ECO:0000313" key="2">
    <source>
        <dbReference type="WBParaSite" id="GPLIN_000143900"/>
    </source>
</evidence>
<evidence type="ECO:0000313" key="1">
    <source>
        <dbReference type="Proteomes" id="UP000050741"/>
    </source>
</evidence>
<dbReference type="Proteomes" id="UP000050741">
    <property type="component" value="Unassembled WGS sequence"/>
</dbReference>
<reference evidence="2" key="3">
    <citation type="submission" date="2016-06" db="UniProtKB">
        <authorList>
            <consortium name="WormBaseParasite"/>
        </authorList>
    </citation>
    <scope>IDENTIFICATION</scope>
</reference>
<dbReference type="WBParaSite" id="GPLIN_000143900">
    <property type="protein sequence ID" value="GPLIN_000143900"/>
    <property type="gene ID" value="GPLIN_000143900"/>
</dbReference>
<reference evidence="1" key="1">
    <citation type="submission" date="2013-12" db="EMBL/GenBank/DDBJ databases">
        <authorList>
            <person name="Aslett M."/>
        </authorList>
    </citation>
    <scope>NUCLEOTIDE SEQUENCE [LARGE SCALE GENOMIC DNA]</scope>
    <source>
        <strain evidence="1">Lindley</strain>
    </source>
</reference>
<organism evidence="1 2">
    <name type="scientific">Globodera pallida</name>
    <name type="common">Potato cyst nematode worm</name>
    <name type="synonym">Heterodera pallida</name>
    <dbReference type="NCBI Taxonomy" id="36090"/>
    <lineage>
        <taxon>Eukaryota</taxon>
        <taxon>Metazoa</taxon>
        <taxon>Ecdysozoa</taxon>
        <taxon>Nematoda</taxon>
        <taxon>Chromadorea</taxon>
        <taxon>Rhabditida</taxon>
        <taxon>Tylenchina</taxon>
        <taxon>Tylenchomorpha</taxon>
        <taxon>Tylenchoidea</taxon>
        <taxon>Heteroderidae</taxon>
        <taxon>Heteroderinae</taxon>
        <taxon>Globodera</taxon>
    </lineage>
</organism>
<proteinExistence type="predicted"/>
<name>A0A183BLF4_GLOPA</name>